<dbReference type="InParanoid" id="A0A1V9XNQ0"/>
<proteinExistence type="predicted"/>
<evidence type="ECO:0000256" key="2">
    <source>
        <dbReference type="SAM" id="Phobius"/>
    </source>
</evidence>
<dbReference type="AlphaFoldDB" id="A0A1V9XNQ0"/>
<feature type="compositionally biased region" description="Polar residues" evidence="1">
    <location>
        <begin position="165"/>
        <end position="181"/>
    </location>
</feature>
<feature type="region of interest" description="Disordered" evidence="1">
    <location>
        <begin position="116"/>
        <end position="212"/>
    </location>
</feature>
<reference evidence="3 4" key="1">
    <citation type="journal article" date="2017" name="Gigascience">
        <title>Draft genome of the honey bee ectoparasitic mite, Tropilaelaps mercedesae, is shaped by the parasitic life history.</title>
        <authorList>
            <person name="Dong X."/>
            <person name="Armstrong S.D."/>
            <person name="Xia D."/>
            <person name="Makepeace B.L."/>
            <person name="Darby A.C."/>
            <person name="Kadowaki T."/>
        </authorList>
    </citation>
    <scope>NUCLEOTIDE SEQUENCE [LARGE SCALE GENOMIC DNA]</scope>
    <source>
        <strain evidence="3">Wuxi-XJTLU</strain>
    </source>
</reference>
<accession>A0A1V9XNQ0</accession>
<evidence type="ECO:0000256" key="1">
    <source>
        <dbReference type="SAM" id="MobiDB-lite"/>
    </source>
</evidence>
<dbReference type="OrthoDB" id="6502362at2759"/>
<evidence type="ECO:0000313" key="4">
    <source>
        <dbReference type="Proteomes" id="UP000192247"/>
    </source>
</evidence>
<keyword evidence="4" id="KW-1185">Reference proteome</keyword>
<keyword evidence="2" id="KW-1133">Transmembrane helix</keyword>
<dbReference type="EMBL" id="MNPL01006789">
    <property type="protein sequence ID" value="OQR75140.1"/>
    <property type="molecule type" value="Genomic_DNA"/>
</dbReference>
<feature type="compositionally biased region" description="Polar residues" evidence="1">
    <location>
        <begin position="188"/>
        <end position="202"/>
    </location>
</feature>
<keyword evidence="2" id="KW-0812">Transmembrane</keyword>
<sequence length="212" mass="23364">MQLFMLPAHKVEVAGTALDYGHATGKLLAWRAWILGVLVINGIYCFMYLSYPLPGGAEPCPPLSRFRRRVRRRPQSRTRSPVRSPVHRQDSAAEVMIPMSQYEDEIDTRLQLAIESPPLRSQLQQSTPRKKSADRLDRGLHRAISPRAGTSSSYSGAGTPLHSGRSITPPSHRSANVSAISITPPLARSNTPTRPPTATGSISRMKYGQTEI</sequence>
<feature type="region of interest" description="Disordered" evidence="1">
    <location>
        <begin position="68"/>
        <end position="91"/>
    </location>
</feature>
<organism evidence="3 4">
    <name type="scientific">Tropilaelaps mercedesae</name>
    <dbReference type="NCBI Taxonomy" id="418985"/>
    <lineage>
        <taxon>Eukaryota</taxon>
        <taxon>Metazoa</taxon>
        <taxon>Ecdysozoa</taxon>
        <taxon>Arthropoda</taxon>
        <taxon>Chelicerata</taxon>
        <taxon>Arachnida</taxon>
        <taxon>Acari</taxon>
        <taxon>Parasitiformes</taxon>
        <taxon>Mesostigmata</taxon>
        <taxon>Gamasina</taxon>
        <taxon>Dermanyssoidea</taxon>
        <taxon>Laelapidae</taxon>
        <taxon>Tropilaelaps</taxon>
    </lineage>
</organism>
<feature type="compositionally biased region" description="Low complexity" evidence="1">
    <location>
        <begin position="148"/>
        <end position="159"/>
    </location>
</feature>
<gene>
    <name evidence="3" type="ORF">BIW11_00818</name>
</gene>
<dbReference type="Proteomes" id="UP000192247">
    <property type="component" value="Unassembled WGS sequence"/>
</dbReference>
<evidence type="ECO:0000313" key="3">
    <source>
        <dbReference type="EMBL" id="OQR75140.1"/>
    </source>
</evidence>
<feature type="compositionally biased region" description="Basic and acidic residues" evidence="1">
    <location>
        <begin position="131"/>
        <end position="140"/>
    </location>
</feature>
<protein>
    <submittedName>
        <fullName evidence="3">Uncharacterized protein</fullName>
    </submittedName>
</protein>
<name>A0A1V9XNQ0_9ACAR</name>
<feature type="transmembrane region" description="Helical" evidence="2">
    <location>
        <begin position="32"/>
        <end position="51"/>
    </location>
</feature>
<comment type="caution">
    <text evidence="3">The sequence shown here is derived from an EMBL/GenBank/DDBJ whole genome shotgun (WGS) entry which is preliminary data.</text>
</comment>
<keyword evidence="2" id="KW-0472">Membrane</keyword>